<dbReference type="RefSeq" id="WP_043379209.1">
    <property type="nucleotide sequence ID" value="NZ_JBOK01000003.1"/>
</dbReference>
<keyword evidence="4" id="KW-1185">Reference proteome</keyword>
<dbReference type="AlphaFoldDB" id="A0A014MHU5"/>
<organism evidence="3 4">
    <name type="scientific">Comamonas aquatica DA1877</name>
    <dbReference type="NCBI Taxonomy" id="1457173"/>
    <lineage>
        <taxon>Bacteria</taxon>
        <taxon>Pseudomonadati</taxon>
        <taxon>Pseudomonadota</taxon>
        <taxon>Betaproteobacteria</taxon>
        <taxon>Burkholderiales</taxon>
        <taxon>Comamonadaceae</taxon>
        <taxon>Comamonas</taxon>
    </lineage>
</organism>
<evidence type="ECO:0000256" key="1">
    <source>
        <dbReference type="ARBA" id="ARBA00008542"/>
    </source>
</evidence>
<dbReference type="Pfam" id="PF01965">
    <property type="entry name" value="DJ-1_PfpI"/>
    <property type="match status" value="1"/>
</dbReference>
<gene>
    <name evidence="3" type="ORF">AX13_10885</name>
</gene>
<sequence length="177" mass="19105">MSRSIAVLVTEGFEDSEYLSPVDALRAAGYAIFNIDVEPGRIVKSRAEQLPLRIDLGIDQARAADYAGLLIPGGRSPGVLRRDPRVLQFVRDCDARRLPIFAICHGPLLLVSAGVVRGRAMTGVAQIADDLQHAGASYEDSPVVVADCQLVTSRTPEDLPLFNAAMLQLLAEHHPPL</sequence>
<comment type="similarity">
    <text evidence="1">Belongs to the peptidase C56 family.</text>
</comment>
<feature type="domain" description="DJ-1/PfpI" evidence="2">
    <location>
        <begin position="4"/>
        <end position="168"/>
    </location>
</feature>
<accession>A0A014MHU5</accession>
<protein>
    <submittedName>
        <fullName evidence="3">General stress protein</fullName>
    </submittedName>
</protein>
<dbReference type="SUPFAM" id="SSF52317">
    <property type="entry name" value="Class I glutamine amidotransferase-like"/>
    <property type="match status" value="1"/>
</dbReference>
<evidence type="ECO:0000259" key="2">
    <source>
        <dbReference type="Pfam" id="PF01965"/>
    </source>
</evidence>
<dbReference type="InterPro" id="IPR029062">
    <property type="entry name" value="Class_I_gatase-like"/>
</dbReference>
<dbReference type="Proteomes" id="UP000020766">
    <property type="component" value="Unassembled WGS sequence"/>
</dbReference>
<dbReference type="STRING" id="225991.MA05_14775"/>
<dbReference type="PROSITE" id="PS51276">
    <property type="entry name" value="PEPTIDASE_C56_PFPI"/>
    <property type="match status" value="1"/>
</dbReference>
<dbReference type="InterPro" id="IPR006286">
    <property type="entry name" value="C56_PfpI-like"/>
</dbReference>
<proteinExistence type="inferred from homology"/>
<dbReference type="CDD" id="cd03134">
    <property type="entry name" value="GATase1_PfpI_like"/>
    <property type="match status" value="1"/>
</dbReference>
<evidence type="ECO:0000313" key="4">
    <source>
        <dbReference type="Proteomes" id="UP000020766"/>
    </source>
</evidence>
<dbReference type="NCBIfam" id="TIGR01382">
    <property type="entry name" value="PfpI"/>
    <property type="match status" value="1"/>
</dbReference>
<comment type="caution">
    <text evidence="3">The sequence shown here is derived from an EMBL/GenBank/DDBJ whole genome shotgun (WGS) entry which is preliminary data.</text>
</comment>
<evidence type="ECO:0000313" key="3">
    <source>
        <dbReference type="EMBL" id="EXU81301.1"/>
    </source>
</evidence>
<dbReference type="Gene3D" id="3.40.50.880">
    <property type="match status" value="1"/>
</dbReference>
<reference evidence="3 4" key="1">
    <citation type="submission" date="2014-01" db="EMBL/GenBank/DDBJ databases">
        <title>Interspecies Systems Biology Uncovers Metabolites Affecting C. elegans Gene Expression and Life History Traits.</title>
        <authorList>
            <person name="Watson E."/>
            <person name="Macneil L.T."/>
            <person name="Ritter A.D."/>
            <person name="Yilmaz L.S."/>
            <person name="Rosebrock A.P."/>
            <person name="Caudy A.A."/>
            <person name="Walhout A.J."/>
        </authorList>
    </citation>
    <scope>NUCLEOTIDE SEQUENCE [LARGE SCALE GENOMIC DNA]</scope>
    <source>
        <strain evidence="3 4">DA1877</strain>
    </source>
</reference>
<dbReference type="PATRIC" id="fig|1457173.3.peg.704"/>
<dbReference type="InterPro" id="IPR002818">
    <property type="entry name" value="DJ-1/PfpI"/>
</dbReference>
<dbReference type="EMBL" id="JBOK01000003">
    <property type="protein sequence ID" value="EXU81301.1"/>
    <property type="molecule type" value="Genomic_DNA"/>
</dbReference>
<dbReference type="PANTHER" id="PTHR42733">
    <property type="entry name" value="DJ-1 PROTEIN"/>
    <property type="match status" value="1"/>
</dbReference>
<name>A0A014MHU5_9BURK</name>
<dbReference type="PANTHER" id="PTHR42733:SF2">
    <property type="entry name" value="DJ-1_THIJ_PFPI FAMILY PROTEIN"/>
    <property type="match status" value="1"/>
</dbReference>